<comment type="caution">
    <text evidence="2">The sequence shown here is derived from an EMBL/GenBank/DDBJ whole genome shotgun (WGS) entry which is preliminary data.</text>
</comment>
<feature type="transmembrane region" description="Helical" evidence="1">
    <location>
        <begin position="25"/>
        <end position="48"/>
    </location>
</feature>
<keyword evidence="3" id="KW-1185">Reference proteome</keyword>
<dbReference type="Proteomes" id="UP000194841">
    <property type="component" value="Unassembled WGS sequence"/>
</dbReference>
<accession>A0A244CLE4</accession>
<name>A0A244CLE4_PSEDV</name>
<dbReference type="Pfam" id="PF06042">
    <property type="entry name" value="NTP_transf_6"/>
    <property type="match status" value="1"/>
</dbReference>
<evidence type="ECO:0000313" key="2">
    <source>
        <dbReference type="EMBL" id="OUL56451.1"/>
    </source>
</evidence>
<reference evidence="2 3" key="1">
    <citation type="submission" date="2017-02" db="EMBL/GenBank/DDBJ databases">
        <title>Pseudoalteromonas ulvae TC14 Genome.</title>
        <authorList>
            <person name="Molmeret M."/>
        </authorList>
    </citation>
    <scope>NUCLEOTIDE SEQUENCE [LARGE SCALE GENOMIC DNA]</scope>
    <source>
        <strain evidence="2">TC14</strain>
    </source>
</reference>
<dbReference type="OrthoDB" id="9805247at2"/>
<evidence type="ECO:0000256" key="1">
    <source>
        <dbReference type="SAM" id="Phobius"/>
    </source>
</evidence>
<sequence>MTHAELHRLQQLQTWLSESAFHADLLAVVATLLLPDCYIGAGFVRNLVWDKRHNYRAHTPLNDIDVIYFDQAESDPHAYLGYEAQLRALRPHISWQVRNQALMHHRNGDRPYKNTLDAMSFWPECETAVAARLLPNQQYEVISAFGLASVFDLFISANPLRDPAISAQRTRDKHWLTHWPKLTIRHPN</sequence>
<keyword evidence="1" id="KW-0472">Membrane</keyword>
<dbReference type="PANTHER" id="PTHR39166:SF1">
    <property type="entry name" value="BLL1166 PROTEIN"/>
    <property type="match status" value="1"/>
</dbReference>
<dbReference type="AlphaFoldDB" id="A0A244CLE4"/>
<proteinExistence type="predicted"/>
<protein>
    <submittedName>
        <fullName evidence="2">Nitrate reductase</fullName>
    </submittedName>
</protein>
<evidence type="ECO:0000313" key="3">
    <source>
        <dbReference type="Proteomes" id="UP000194841"/>
    </source>
</evidence>
<dbReference type="EMBL" id="MWPV01000006">
    <property type="protein sequence ID" value="OUL56451.1"/>
    <property type="molecule type" value="Genomic_DNA"/>
</dbReference>
<keyword evidence="1" id="KW-1133">Transmembrane helix</keyword>
<organism evidence="2 3">
    <name type="scientific">Pseudoalteromonas ulvae</name>
    <dbReference type="NCBI Taxonomy" id="107327"/>
    <lineage>
        <taxon>Bacteria</taxon>
        <taxon>Pseudomonadati</taxon>
        <taxon>Pseudomonadota</taxon>
        <taxon>Gammaproteobacteria</taxon>
        <taxon>Alteromonadales</taxon>
        <taxon>Pseudoalteromonadaceae</taxon>
        <taxon>Pseudoalteromonas</taxon>
    </lineage>
</organism>
<keyword evidence="1" id="KW-0812">Transmembrane</keyword>
<dbReference type="PANTHER" id="PTHR39166">
    <property type="entry name" value="BLL1166 PROTEIN"/>
    <property type="match status" value="1"/>
</dbReference>
<dbReference type="InterPro" id="IPR009267">
    <property type="entry name" value="NTP_transf_6"/>
</dbReference>
<gene>
    <name evidence="2" type="ORF">B1199_17460</name>
</gene>
<dbReference type="RefSeq" id="WP_086745422.1">
    <property type="nucleotide sequence ID" value="NZ_MWPV01000006.1"/>
</dbReference>